<reference evidence="1" key="1">
    <citation type="submission" date="2022-08" db="EMBL/GenBank/DDBJ databases">
        <title>Genome Sequence of Fusarium decemcellulare.</title>
        <authorList>
            <person name="Buettner E."/>
        </authorList>
    </citation>
    <scope>NUCLEOTIDE SEQUENCE</scope>
    <source>
        <strain evidence="1">Babe19</strain>
    </source>
</reference>
<gene>
    <name evidence="1" type="ORF">NM208_g14730</name>
</gene>
<evidence type="ECO:0000313" key="1">
    <source>
        <dbReference type="EMBL" id="KAJ3517246.1"/>
    </source>
</evidence>
<comment type="caution">
    <text evidence="1">The sequence shown here is derived from an EMBL/GenBank/DDBJ whole genome shotgun (WGS) entry which is preliminary data.</text>
</comment>
<organism evidence="1 2">
    <name type="scientific">Fusarium decemcellulare</name>
    <dbReference type="NCBI Taxonomy" id="57161"/>
    <lineage>
        <taxon>Eukaryota</taxon>
        <taxon>Fungi</taxon>
        <taxon>Dikarya</taxon>
        <taxon>Ascomycota</taxon>
        <taxon>Pezizomycotina</taxon>
        <taxon>Sordariomycetes</taxon>
        <taxon>Hypocreomycetidae</taxon>
        <taxon>Hypocreales</taxon>
        <taxon>Nectriaceae</taxon>
        <taxon>Fusarium</taxon>
        <taxon>Fusarium decemcellulare species complex</taxon>
    </lineage>
</organism>
<evidence type="ECO:0000313" key="2">
    <source>
        <dbReference type="Proteomes" id="UP001148629"/>
    </source>
</evidence>
<accession>A0ACC1RF39</accession>
<sequence length="466" mass="49933">MDGQTPITNLGLACPYGGNFYICRDSPTQFIGCCKSDPCGERKGLCPDEHLRSASFEAKQYNQMLPQACINDNRDVKWYTCAGTTPSFLGCCAVNPCAKGACPARELRAAKLSDNSKNAEPFRGGGPPPDPVSSSSTSSSSSSTSSIESSQTISSFTTSYLTTTTTDTTITATNTSEAGTDAPGGHKKLDDGAIAAIAIGTIIFILVIFGLLYCARRERKRERQDIKDLWNQQENASIEKNISRGKTDEQASDNNSDKLFIAEMEQPPNRRPSVCNPGENEAARETHHPQQRRHQPQGHGTQNGSPSPPTPFPQRQAHDGDSLVSKPSDWSLNCGGPEALLDRLSAHSPHPHGSRDLSPSQSPSPQPATALLANNWFQTKSLGNTGRQNRGNSPFAPDPDTQSRGNTPPTILSHFGHNIRKQNRASPGVSGKHSREKYASTATGASGATVPFVLQEHMPVAGTLPA</sequence>
<keyword evidence="2" id="KW-1185">Reference proteome</keyword>
<proteinExistence type="predicted"/>
<protein>
    <submittedName>
        <fullName evidence="1">Uncharacterized protein</fullName>
    </submittedName>
</protein>
<dbReference type="Proteomes" id="UP001148629">
    <property type="component" value="Unassembled WGS sequence"/>
</dbReference>
<dbReference type="EMBL" id="JANRMS010003588">
    <property type="protein sequence ID" value="KAJ3517246.1"/>
    <property type="molecule type" value="Genomic_DNA"/>
</dbReference>
<name>A0ACC1RF39_9HYPO</name>